<dbReference type="AlphaFoldDB" id="A0A329M243"/>
<keyword evidence="2" id="KW-0413">Isomerase</keyword>
<keyword evidence="3" id="KW-1185">Reference proteome</keyword>
<reference evidence="2 3" key="1">
    <citation type="journal article" date="2009" name="Int. J. Syst. Evol. Microbiol.">
        <title>Paenibacillus contaminans sp. nov., isolated from a contaminated laboratory plate.</title>
        <authorList>
            <person name="Chou J.H."/>
            <person name="Lee J.H."/>
            <person name="Lin M.C."/>
            <person name="Chang P.S."/>
            <person name="Arun A.B."/>
            <person name="Young C.C."/>
            <person name="Chen W.M."/>
        </authorList>
    </citation>
    <scope>NUCLEOTIDE SEQUENCE [LARGE SCALE GENOMIC DNA]</scope>
    <source>
        <strain evidence="2 3">CKOBP-6</strain>
    </source>
</reference>
<dbReference type="SUPFAM" id="SSF51658">
    <property type="entry name" value="Xylose isomerase-like"/>
    <property type="match status" value="1"/>
</dbReference>
<feature type="domain" description="Xylose isomerase-like TIM barrel" evidence="1">
    <location>
        <begin position="21"/>
        <end position="178"/>
    </location>
</feature>
<dbReference type="GO" id="GO:0016853">
    <property type="term" value="F:isomerase activity"/>
    <property type="evidence" value="ECO:0007669"/>
    <property type="project" value="UniProtKB-KW"/>
</dbReference>
<dbReference type="RefSeq" id="WP_113035108.1">
    <property type="nucleotide sequence ID" value="NZ_QMFB01000027.1"/>
</dbReference>
<protein>
    <submittedName>
        <fullName evidence="2">Sugar phosphate isomerase/epimerase</fullName>
    </submittedName>
</protein>
<dbReference type="Gene3D" id="3.20.20.150">
    <property type="entry name" value="Divalent-metal-dependent TIM barrel enzymes"/>
    <property type="match status" value="1"/>
</dbReference>
<dbReference type="Pfam" id="PF01261">
    <property type="entry name" value="AP_endonuc_2"/>
    <property type="match status" value="1"/>
</dbReference>
<evidence type="ECO:0000313" key="3">
    <source>
        <dbReference type="Proteomes" id="UP000250369"/>
    </source>
</evidence>
<comment type="caution">
    <text evidence="2">The sequence shown here is derived from an EMBL/GenBank/DDBJ whole genome shotgun (WGS) entry which is preliminary data.</text>
</comment>
<dbReference type="Proteomes" id="UP000250369">
    <property type="component" value="Unassembled WGS sequence"/>
</dbReference>
<gene>
    <name evidence="2" type="ORF">DQG23_32035</name>
</gene>
<dbReference type="EMBL" id="QMFB01000027">
    <property type="protein sequence ID" value="RAV14199.1"/>
    <property type="molecule type" value="Genomic_DNA"/>
</dbReference>
<evidence type="ECO:0000259" key="1">
    <source>
        <dbReference type="Pfam" id="PF01261"/>
    </source>
</evidence>
<dbReference type="OrthoDB" id="2555274at2"/>
<dbReference type="InterPro" id="IPR013022">
    <property type="entry name" value="Xyl_isomerase-like_TIM-brl"/>
</dbReference>
<sequence length="270" mass="30515">MELKVFKALWGMEGTLEQQVKRIAAAGYGGIEAGLPAPDQRQAFKELLAEHKLDYISMIYTQGPDHLESFSQQLDAIAEFRPLKITSHSARDSMDYADQTAFFAKALELEKQYGIPVGHETHRMRAMFTPWTTARLLREFPDLKIAADFSHWCCVCESLLGDQAENLALAFERTIHIHGRVGYAEGPQVPHPAAPEYAKELAAHESWWTEIIRLQEAKGAPLVTFTPEFGPPGYMHTLPFTNQPVSDLWDVCLWMAKRFETAVWEPALAK</sequence>
<name>A0A329M243_9BACL</name>
<proteinExistence type="predicted"/>
<dbReference type="InterPro" id="IPR036237">
    <property type="entry name" value="Xyl_isomerase-like_sf"/>
</dbReference>
<accession>A0A329M243</accession>
<evidence type="ECO:0000313" key="2">
    <source>
        <dbReference type="EMBL" id="RAV14199.1"/>
    </source>
</evidence>
<organism evidence="2 3">
    <name type="scientific">Paenibacillus contaminans</name>
    <dbReference type="NCBI Taxonomy" id="450362"/>
    <lineage>
        <taxon>Bacteria</taxon>
        <taxon>Bacillati</taxon>
        <taxon>Bacillota</taxon>
        <taxon>Bacilli</taxon>
        <taxon>Bacillales</taxon>
        <taxon>Paenibacillaceae</taxon>
        <taxon>Paenibacillus</taxon>
    </lineage>
</organism>